<keyword evidence="3" id="KW-1185">Reference proteome</keyword>
<evidence type="ECO:0000256" key="1">
    <source>
        <dbReference type="SAM" id="MobiDB-lite"/>
    </source>
</evidence>
<accession>A0ABD1LS08</accession>
<reference evidence="2 3" key="1">
    <citation type="submission" date="2024-08" db="EMBL/GenBank/DDBJ databases">
        <title>Insights into the chromosomal genome structure of Flemingia macrophylla.</title>
        <authorList>
            <person name="Ding Y."/>
            <person name="Zhao Y."/>
            <person name="Bi W."/>
            <person name="Wu M."/>
            <person name="Zhao G."/>
            <person name="Gong Y."/>
            <person name="Li W."/>
            <person name="Zhang P."/>
        </authorList>
    </citation>
    <scope>NUCLEOTIDE SEQUENCE [LARGE SCALE GENOMIC DNA]</scope>
    <source>
        <strain evidence="2">DYQJB</strain>
        <tissue evidence="2">Leaf</tissue>
    </source>
</reference>
<organism evidence="2 3">
    <name type="scientific">Flemingia macrophylla</name>
    <dbReference type="NCBI Taxonomy" id="520843"/>
    <lineage>
        <taxon>Eukaryota</taxon>
        <taxon>Viridiplantae</taxon>
        <taxon>Streptophyta</taxon>
        <taxon>Embryophyta</taxon>
        <taxon>Tracheophyta</taxon>
        <taxon>Spermatophyta</taxon>
        <taxon>Magnoliopsida</taxon>
        <taxon>eudicotyledons</taxon>
        <taxon>Gunneridae</taxon>
        <taxon>Pentapetalae</taxon>
        <taxon>rosids</taxon>
        <taxon>fabids</taxon>
        <taxon>Fabales</taxon>
        <taxon>Fabaceae</taxon>
        <taxon>Papilionoideae</taxon>
        <taxon>50 kb inversion clade</taxon>
        <taxon>NPAAA clade</taxon>
        <taxon>indigoferoid/millettioid clade</taxon>
        <taxon>Phaseoleae</taxon>
        <taxon>Flemingia</taxon>
    </lineage>
</organism>
<feature type="compositionally biased region" description="Polar residues" evidence="1">
    <location>
        <begin position="45"/>
        <end position="61"/>
    </location>
</feature>
<feature type="compositionally biased region" description="Basic residues" evidence="1">
    <location>
        <begin position="14"/>
        <end position="33"/>
    </location>
</feature>
<name>A0ABD1LS08_9FABA</name>
<gene>
    <name evidence="2" type="ORF">Fmac_025369</name>
</gene>
<feature type="compositionally biased region" description="Polar residues" evidence="1">
    <location>
        <begin position="1"/>
        <end position="13"/>
    </location>
</feature>
<proteinExistence type="predicted"/>
<sequence length="61" mass="6510">MSSEGSNPSQIPSHHNKGKEKEKSKSKKSRHVIKILSHVAPLPSIVTTDGQSPSPVVAPTQ</sequence>
<comment type="caution">
    <text evidence="2">The sequence shown here is derived from an EMBL/GenBank/DDBJ whole genome shotgun (WGS) entry which is preliminary data.</text>
</comment>
<feature type="region of interest" description="Disordered" evidence="1">
    <location>
        <begin position="1"/>
        <end position="61"/>
    </location>
</feature>
<evidence type="ECO:0000313" key="2">
    <source>
        <dbReference type="EMBL" id="KAL2326311.1"/>
    </source>
</evidence>
<dbReference type="Proteomes" id="UP001603857">
    <property type="component" value="Unassembled WGS sequence"/>
</dbReference>
<protein>
    <submittedName>
        <fullName evidence="2">Uncharacterized protein</fullName>
    </submittedName>
</protein>
<evidence type="ECO:0000313" key="3">
    <source>
        <dbReference type="Proteomes" id="UP001603857"/>
    </source>
</evidence>
<dbReference type="EMBL" id="JBGMDY010000008">
    <property type="protein sequence ID" value="KAL2326311.1"/>
    <property type="molecule type" value="Genomic_DNA"/>
</dbReference>
<dbReference type="AlphaFoldDB" id="A0ABD1LS08"/>